<comment type="caution">
    <text evidence="4">The sequence shown here is derived from an EMBL/GenBank/DDBJ whole genome shotgun (WGS) entry which is preliminary data.</text>
</comment>
<dbReference type="Pfam" id="PF00583">
    <property type="entry name" value="Acetyltransf_1"/>
    <property type="match status" value="1"/>
</dbReference>
<organism evidence="4 5">
    <name type="scientific">Erythrobacter ani</name>
    <dbReference type="NCBI Taxonomy" id="2827235"/>
    <lineage>
        <taxon>Bacteria</taxon>
        <taxon>Pseudomonadati</taxon>
        <taxon>Pseudomonadota</taxon>
        <taxon>Alphaproteobacteria</taxon>
        <taxon>Sphingomonadales</taxon>
        <taxon>Erythrobacteraceae</taxon>
        <taxon>Erythrobacter/Porphyrobacter group</taxon>
        <taxon>Erythrobacter</taxon>
    </lineage>
</organism>
<dbReference type="EMBL" id="JAGSPB010000001">
    <property type="protein sequence ID" value="MBV7265390.1"/>
    <property type="molecule type" value="Genomic_DNA"/>
</dbReference>
<name>A0ABS6SK54_9SPHN</name>
<evidence type="ECO:0000259" key="3">
    <source>
        <dbReference type="PROSITE" id="PS51186"/>
    </source>
</evidence>
<dbReference type="InterPro" id="IPR000182">
    <property type="entry name" value="GNAT_dom"/>
</dbReference>
<dbReference type="CDD" id="cd04301">
    <property type="entry name" value="NAT_SF"/>
    <property type="match status" value="1"/>
</dbReference>
<dbReference type="PANTHER" id="PTHR43877:SF1">
    <property type="entry name" value="ACETYLTRANSFERASE"/>
    <property type="match status" value="1"/>
</dbReference>
<evidence type="ECO:0000256" key="2">
    <source>
        <dbReference type="ARBA" id="ARBA00023315"/>
    </source>
</evidence>
<accession>A0ABS6SK54</accession>
<proteinExistence type="predicted"/>
<feature type="domain" description="N-acetyltransferase" evidence="3">
    <location>
        <begin position="1"/>
        <end position="156"/>
    </location>
</feature>
<evidence type="ECO:0000313" key="5">
    <source>
        <dbReference type="Proteomes" id="UP000699975"/>
    </source>
</evidence>
<sequence length="173" mass="18689">MTADDKDAVLAFAGSLPDHDLLFLRRDIRKPRVVDAWIEATESGAFSTLLAEREGKIAGCVALYTDPLSWSPHVGDLRVLVADTARKHGLGRHLVQQGFRIALDKGLSKLTAQMTADQKGAITVFEEMGFRGEALLKDQVQDADGTAHDLVTLSCDVANAARRLEAYGIGESA</sequence>
<protein>
    <submittedName>
        <fullName evidence="4">GNAT family N-acetyltransferase</fullName>
    </submittedName>
</protein>
<dbReference type="PANTHER" id="PTHR43877">
    <property type="entry name" value="AMINOALKYLPHOSPHONATE N-ACETYLTRANSFERASE-RELATED-RELATED"/>
    <property type="match status" value="1"/>
</dbReference>
<gene>
    <name evidence="4" type="ORF">KCG45_04305</name>
</gene>
<keyword evidence="5" id="KW-1185">Reference proteome</keyword>
<evidence type="ECO:0000313" key="4">
    <source>
        <dbReference type="EMBL" id="MBV7265390.1"/>
    </source>
</evidence>
<reference evidence="4 5" key="1">
    <citation type="submission" date="2021-04" db="EMBL/GenBank/DDBJ databases">
        <authorList>
            <person name="Pira H."/>
            <person name="Risdian C."/>
            <person name="Wink J."/>
        </authorList>
    </citation>
    <scope>NUCLEOTIDE SEQUENCE [LARGE SCALE GENOMIC DNA]</scope>
    <source>
        <strain evidence="4 5">WH131</strain>
    </source>
</reference>
<evidence type="ECO:0000256" key="1">
    <source>
        <dbReference type="ARBA" id="ARBA00022679"/>
    </source>
</evidence>
<keyword evidence="1" id="KW-0808">Transferase</keyword>
<dbReference type="Proteomes" id="UP000699975">
    <property type="component" value="Unassembled WGS sequence"/>
</dbReference>
<dbReference type="InterPro" id="IPR050832">
    <property type="entry name" value="Bact_Acetyltransf"/>
</dbReference>
<dbReference type="PROSITE" id="PS51186">
    <property type="entry name" value="GNAT"/>
    <property type="match status" value="1"/>
</dbReference>
<keyword evidence="2" id="KW-0012">Acyltransferase</keyword>